<evidence type="ECO:0000259" key="9">
    <source>
        <dbReference type="Pfam" id="PF04108"/>
    </source>
</evidence>
<keyword evidence="3 7" id="KW-0963">Cytoplasm</keyword>
<dbReference type="InterPro" id="IPR045326">
    <property type="entry name" value="ATG17-like_dom"/>
</dbReference>
<protein>
    <recommendedName>
        <fullName evidence="2 7">Autophagy-related protein 17</fullName>
    </recommendedName>
</protein>
<reference evidence="11" key="1">
    <citation type="journal article" date="2017" name="Nat. Microbiol.">
        <title>Global analysis of biosynthetic gene clusters reveals vast potential of secondary metabolite production in Penicillium species.</title>
        <authorList>
            <person name="Nielsen J.C."/>
            <person name="Grijseels S."/>
            <person name="Prigent S."/>
            <person name="Ji B."/>
            <person name="Dainat J."/>
            <person name="Nielsen K.F."/>
            <person name="Frisvad J.C."/>
            <person name="Workman M."/>
            <person name="Nielsen J."/>
        </authorList>
    </citation>
    <scope>NUCLEOTIDE SEQUENCE [LARGE SCALE GENOMIC DNA]</scope>
    <source>
        <strain evidence="11">IBT 24891</strain>
    </source>
</reference>
<evidence type="ECO:0000256" key="6">
    <source>
        <dbReference type="ARBA" id="ARBA00024948"/>
    </source>
</evidence>
<comment type="subcellular location">
    <subcellularLocation>
        <location evidence="7">Cytoplasm</location>
    </subcellularLocation>
    <subcellularLocation>
        <location evidence="7">Preautophagosomal structure membrane</location>
        <topology evidence="7">Peripheral membrane protein</topology>
    </subcellularLocation>
</comment>
<evidence type="ECO:0000256" key="1">
    <source>
        <dbReference type="ARBA" id="ARBA00006259"/>
    </source>
</evidence>
<gene>
    <name evidence="10" type="ORF">PENSTE_c006G08363</name>
</gene>
<dbReference type="OrthoDB" id="1937984at2759"/>
<dbReference type="STRING" id="303698.A0A1V6TH59"/>
<keyword evidence="11" id="KW-1185">Reference proteome</keyword>
<evidence type="ECO:0000256" key="3">
    <source>
        <dbReference type="ARBA" id="ARBA00022490"/>
    </source>
</evidence>
<dbReference type="PANTHER" id="PTHR28005">
    <property type="entry name" value="AUTOPHAGY-RELATED PROTEIN 17"/>
    <property type="match status" value="1"/>
</dbReference>
<feature type="region of interest" description="Disordered" evidence="8">
    <location>
        <begin position="483"/>
        <end position="512"/>
    </location>
</feature>
<dbReference type="GO" id="GO:0034045">
    <property type="term" value="C:phagophore assembly site membrane"/>
    <property type="evidence" value="ECO:0007669"/>
    <property type="project" value="UniProtKB-SubCell"/>
</dbReference>
<accession>A0A1V6TH59</accession>
<comment type="function">
    <text evidence="7">Autophagy-specific protein that functions in response to autophagy-inducing signals as a scaffold to recruit other ATG proteins to organize preautophagosomal structure (PAS) formation. Modulates the timing and magnitude of the autophagy response, such as the size of the sequestering vesicles. Plays particularly a role in pexophagy and nucleophagy.</text>
</comment>
<dbReference type="GO" id="GO:1990316">
    <property type="term" value="C:Atg1/ULK1 kinase complex"/>
    <property type="evidence" value="ECO:0007669"/>
    <property type="project" value="TreeGrafter"/>
</dbReference>
<dbReference type="PANTHER" id="PTHR28005:SF1">
    <property type="entry name" value="AUTOPHAGY-RELATED PROTEIN 17"/>
    <property type="match status" value="1"/>
</dbReference>
<dbReference type="Pfam" id="PF04108">
    <property type="entry name" value="ATG17_like"/>
    <property type="match status" value="1"/>
</dbReference>
<name>A0A1V6TH59_9EURO</name>
<dbReference type="InterPro" id="IPR007240">
    <property type="entry name" value="Atg17"/>
</dbReference>
<comment type="function">
    <text evidence="6">Autophagy-specific protein that functions in response to autophagy-inducing signals as a scaffold to recruit other ATG proteins to organize pre-autophagosomal structure (PAS) formation. Modulates the timing and magnitude of the autophagy response, such as the size of the sequestering vesicles. Plays particularly a role in pexophagy and nucleophagy.</text>
</comment>
<evidence type="ECO:0000256" key="4">
    <source>
        <dbReference type="ARBA" id="ARBA00023006"/>
    </source>
</evidence>
<evidence type="ECO:0000256" key="7">
    <source>
        <dbReference type="RuleBase" id="RU368080"/>
    </source>
</evidence>
<dbReference type="GO" id="GO:0030295">
    <property type="term" value="F:protein kinase activator activity"/>
    <property type="evidence" value="ECO:0007669"/>
    <property type="project" value="TreeGrafter"/>
</dbReference>
<organism evidence="10 11">
    <name type="scientific">Penicillium steckii</name>
    <dbReference type="NCBI Taxonomy" id="303698"/>
    <lineage>
        <taxon>Eukaryota</taxon>
        <taxon>Fungi</taxon>
        <taxon>Dikarya</taxon>
        <taxon>Ascomycota</taxon>
        <taxon>Pezizomycotina</taxon>
        <taxon>Eurotiomycetes</taxon>
        <taxon>Eurotiomycetidae</taxon>
        <taxon>Eurotiales</taxon>
        <taxon>Aspergillaceae</taxon>
        <taxon>Penicillium</taxon>
    </lineage>
</organism>
<dbReference type="GO" id="GO:0034727">
    <property type="term" value="P:piecemeal microautophagy of the nucleus"/>
    <property type="evidence" value="ECO:0007669"/>
    <property type="project" value="TreeGrafter"/>
</dbReference>
<comment type="caution">
    <text evidence="10">The sequence shown here is derived from an EMBL/GenBank/DDBJ whole genome shotgun (WGS) entry which is preliminary data.</text>
</comment>
<evidence type="ECO:0000256" key="5">
    <source>
        <dbReference type="ARBA" id="ARBA00023136"/>
    </source>
</evidence>
<evidence type="ECO:0000313" key="11">
    <source>
        <dbReference type="Proteomes" id="UP000191285"/>
    </source>
</evidence>
<dbReference type="GO" id="GO:0000422">
    <property type="term" value="P:autophagy of mitochondrion"/>
    <property type="evidence" value="ECO:0007669"/>
    <property type="project" value="TreeGrafter"/>
</dbReference>
<dbReference type="GO" id="GO:0000045">
    <property type="term" value="P:autophagosome assembly"/>
    <property type="evidence" value="ECO:0007669"/>
    <property type="project" value="TreeGrafter"/>
</dbReference>
<dbReference type="EMBL" id="MLKD01000006">
    <property type="protein sequence ID" value="OQE25516.1"/>
    <property type="molecule type" value="Genomic_DNA"/>
</dbReference>
<sequence length="542" mass="60163">MSSQSSSASIARGGTGYSEQDALPSLETLVSYLIVAKRGLSSYHYVWRANEIVTEARTALEDSVVVSSRTTFLRRGLNSQLRLLYNIRSEVADISKRGRSEFSDALKNLDAADARLRDTLDLLRETIVHASFRPKEEQPRSLHDFVDERGVEELHTAMKDSIDRTNTARGDLDTSNREFDDELESIRQALHRYRSATKLASSRASVSSSSPSASESDLQAVSSMPGMLQSLEEHARKMARNLESLANHFDLCVKVLKHTEGGGAAARSITGDMPTDVSGEGVLKIEEALDAPQAPISEKAYRDMLEVIVNDTPVAEDVVIEFQDRINEMETIFEQVMVQRDALISISNASLDVHRHLSNLASTGLPRYIAQAHNFTRVWNEENERINSGLIELSDLHALYEGFLNAYDSLILEVARRSQVRKRVEKVLQDTQHKLSQLHEEDVIAREAFRIEQGDFLPSDIWPGIGRAPMQVEFLRVSGGQLESARGNEDGNQTQDADAGASTKITTTGDTSEGEIIPALPKDVIEQAFSRVRARTRDLAQG</sequence>
<dbReference type="Proteomes" id="UP000191285">
    <property type="component" value="Unassembled WGS sequence"/>
</dbReference>
<proteinExistence type="inferred from homology"/>
<dbReference type="AlphaFoldDB" id="A0A1V6TH59"/>
<comment type="similarity">
    <text evidence="1 7">Belongs to the ATG17 family.</text>
</comment>
<evidence type="ECO:0000256" key="8">
    <source>
        <dbReference type="SAM" id="MobiDB-lite"/>
    </source>
</evidence>
<feature type="domain" description="Autophagy protein ATG17-like" evidence="9">
    <location>
        <begin position="40"/>
        <end position="457"/>
    </location>
</feature>
<keyword evidence="5" id="KW-0472">Membrane</keyword>
<dbReference type="GO" id="GO:0060090">
    <property type="term" value="F:molecular adaptor activity"/>
    <property type="evidence" value="ECO:0007669"/>
    <property type="project" value="TreeGrafter"/>
</dbReference>
<keyword evidence="4 7" id="KW-0072">Autophagy</keyword>
<evidence type="ECO:0000256" key="2">
    <source>
        <dbReference type="ARBA" id="ARBA00013806"/>
    </source>
</evidence>
<evidence type="ECO:0000313" key="10">
    <source>
        <dbReference type="EMBL" id="OQE25516.1"/>
    </source>
</evidence>